<dbReference type="InterPro" id="IPR052340">
    <property type="entry name" value="RNase_Y/CdgJ"/>
</dbReference>
<name>A0A918YWH3_9GAMM</name>
<dbReference type="Gene3D" id="3.40.50.2300">
    <property type="match status" value="1"/>
</dbReference>
<protein>
    <recommendedName>
        <fullName evidence="1">HDOD domain-containing protein</fullName>
    </recommendedName>
</protein>
<reference evidence="2" key="1">
    <citation type="journal article" date="2014" name="Int. J. Syst. Evol. Microbiol.">
        <title>Complete genome sequence of Corynebacterium casei LMG S-19264T (=DSM 44701T), isolated from a smear-ripened cheese.</title>
        <authorList>
            <consortium name="US DOE Joint Genome Institute (JGI-PGF)"/>
            <person name="Walter F."/>
            <person name="Albersmeier A."/>
            <person name="Kalinowski J."/>
            <person name="Ruckert C."/>
        </authorList>
    </citation>
    <scope>NUCLEOTIDE SEQUENCE</scope>
    <source>
        <strain evidence="2">KCTC 32020</strain>
    </source>
</reference>
<dbReference type="SUPFAM" id="SSF109604">
    <property type="entry name" value="HD-domain/PDEase-like"/>
    <property type="match status" value="1"/>
</dbReference>
<sequence>MLVVVVGQTTQALAPLAAELADYDPGWKLRAAVDEQAAIAAVAEDRADVIVTGMHGGCGPALFNLLRSRHPDVARLLLLDRDDHSLPLGVLESAHRLLNRPLHSEELIDAIESIIELRELLGDSQLKALIGQVGHLPAPPKLYLELTRAIDDPSSSPAQIANLIAQDPAIAAKVLRLCNSAYFCGGRTVTDLRSAVVRLGLQTLRRLVLATEVFAHAANETPDREAIRHRALLASQLAARLLGGSSAELAATASLLSEVGRLLPGIGEGGSEGAPHYAEAGAYLLGLWGLPMAIVEGVAHHHQPQRSRTRGFWVSGAVHVARALAANEPVDEEYLASVSMLDRLPKWRKMAEELAEAS</sequence>
<dbReference type="InterPro" id="IPR011006">
    <property type="entry name" value="CheY-like_superfamily"/>
</dbReference>
<dbReference type="PANTHER" id="PTHR33525:SF6">
    <property type="entry name" value="HDOD DOMAIN-CONTAINING PROTEIN"/>
    <property type="match status" value="1"/>
</dbReference>
<dbReference type="PANTHER" id="PTHR33525">
    <property type="match status" value="1"/>
</dbReference>
<dbReference type="Pfam" id="PF08668">
    <property type="entry name" value="HDOD"/>
    <property type="match status" value="1"/>
</dbReference>
<dbReference type="AlphaFoldDB" id="A0A918YWH3"/>
<keyword evidence="3" id="KW-1185">Reference proteome</keyword>
<dbReference type="RefSeq" id="WP_146474921.1">
    <property type="nucleotide sequence ID" value="NZ_BNCF01000001.1"/>
</dbReference>
<proteinExistence type="predicted"/>
<dbReference type="PROSITE" id="PS51833">
    <property type="entry name" value="HDOD"/>
    <property type="match status" value="1"/>
</dbReference>
<dbReference type="Gene3D" id="1.10.3210.10">
    <property type="entry name" value="Hypothetical protein af1432"/>
    <property type="match status" value="1"/>
</dbReference>
<accession>A0A918YWH3</accession>
<dbReference type="Proteomes" id="UP000636453">
    <property type="component" value="Unassembled WGS sequence"/>
</dbReference>
<feature type="domain" description="HDOD" evidence="1">
    <location>
        <begin position="136"/>
        <end position="304"/>
    </location>
</feature>
<reference evidence="2" key="2">
    <citation type="submission" date="2020-09" db="EMBL/GenBank/DDBJ databases">
        <authorList>
            <person name="Sun Q."/>
            <person name="Kim S."/>
        </authorList>
    </citation>
    <scope>NUCLEOTIDE SEQUENCE</scope>
    <source>
        <strain evidence="2">KCTC 32020</strain>
    </source>
</reference>
<dbReference type="PIRSF" id="PIRSF036883">
    <property type="entry name" value="RR_HD-GYP_mod"/>
    <property type="match status" value="1"/>
</dbReference>
<evidence type="ECO:0000313" key="3">
    <source>
        <dbReference type="Proteomes" id="UP000636453"/>
    </source>
</evidence>
<dbReference type="OrthoDB" id="5755654at2"/>
<dbReference type="SUPFAM" id="SSF52172">
    <property type="entry name" value="CheY-like"/>
    <property type="match status" value="1"/>
</dbReference>
<evidence type="ECO:0000313" key="2">
    <source>
        <dbReference type="EMBL" id="GHE26544.1"/>
    </source>
</evidence>
<evidence type="ECO:0000259" key="1">
    <source>
        <dbReference type="PROSITE" id="PS51833"/>
    </source>
</evidence>
<organism evidence="2 3">
    <name type="scientific">Vulcaniibacterium thermophilum</name>
    <dbReference type="NCBI Taxonomy" id="1169913"/>
    <lineage>
        <taxon>Bacteria</taxon>
        <taxon>Pseudomonadati</taxon>
        <taxon>Pseudomonadota</taxon>
        <taxon>Gammaproteobacteria</taxon>
        <taxon>Lysobacterales</taxon>
        <taxon>Lysobacteraceae</taxon>
        <taxon>Vulcaniibacterium</taxon>
    </lineage>
</organism>
<gene>
    <name evidence="2" type="ORF">GCM10007167_04790</name>
</gene>
<dbReference type="InterPro" id="IPR014626">
    <property type="entry name" value="Sig_transdc_resp-reg_put"/>
</dbReference>
<comment type="caution">
    <text evidence="2">The sequence shown here is derived from an EMBL/GenBank/DDBJ whole genome shotgun (WGS) entry which is preliminary data.</text>
</comment>
<dbReference type="InterPro" id="IPR013976">
    <property type="entry name" value="HDOD"/>
</dbReference>
<dbReference type="EMBL" id="BNCF01000001">
    <property type="protein sequence ID" value="GHE26544.1"/>
    <property type="molecule type" value="Genomic_DNA"/>
</dbReference>